<reference evidence="1" key="1">
    <citation type="submission" date="2013-05" db="EMBL/GenBank/DDBJ databases">
        <title>Draft genome sequences of six wheat associated Fusarium spp. isolates.</title>
        <authorList>
            <person name="Moolhuijzen P.M."/>
            <person name="Manners J.M."/>
            <person name="Wilcox S."/>
            <person name="Bellgard M.I."/>
            <person name="Gardiner D.M."/>
        </authorList>
    </citation>
    <scope>NUCLEOTIDE SEQUENCE</scope>
    <source>
        <strain evidence="1">CS3069</strain>
    </source>
</reference>
<comment type="caution">
    <text evidence="1">The sequence shown here is derived from an EMBL/GenBank/DDBJ whole genome shotgun (WGS) entry which is preliminary data.</text>
</comment>
<gene>
    <name evidence="1" type="ORF">BN850_0022570</name>
</gene>
<protein>
    <submittedName>
        <fullName evidence="1">WGS project CBMI000000000 data, contig CS3069_c000475</fullName>
    </submittedName>
</protein>
<accession>A0A090MAL0</accession>
<name>A0A090MAL0_9HYPO</name>
<dbReference type="EMBL" id="CBMI010000474">
    <property type="protein sequence ID" value="CEG04158.1"/>
    <property type="molecule type" value="Genomic_DNA"/>
</dbReference>
<organism evidence="1">
    <name type="scientific">Fusarium clavum</name>
    <dbReference type="NCBI Taxonomy" id="2594811"/>
    <lineage>
        <taxon>Eukaryota</taxon>
        <taxon>Fungi</taxon>
        <taxon>Dikarya</taxon>
        <taxon>Ascomycota</taxon>
        <taxon>Pezizomycotina</taxon>
        <taxon>Sordariomycetes</taxon>
        <taxon>Hypocreomycetidae</taxon>
        <taxon>Hypocreales</taxon>
        <taxon>Nectriaceae</taxon>
        <taxon>Fusarium</taxon>
        <taxon>Fusarium incarnatum-equiseti species complex</taxon>
    </lineage>
</organism>
<sequence length="192" mass="21396">MDKFVSPKVVPSDSLQVALSYPYGYRQIDIVQQHGVIVLELGSLFVDKCNVMWKLGHTYIIYHKSPLSTINRVVFDPVLSARHKKSQCTDTEAALDCSIQGLRRSEFSFLHARLFLHGLMRACSGWYIKTINYGYTNQTKPSLQSTGLRANRPGCGAAARGQPPDRGLDMEGPGQFHFTSLHTAWAGLLGPR</sequence>
<proteinExistence type="predicted"/>
<dbReference type="AlphaFoldDB" id="A0A090MAL0"/>
<evidence type="ECO:0000313" key="1">
    <source>
        <dbReference type="EMBL" id="CEG04158.1"/>
    </source>
</evidence>